<dbReference type="PANTHER" id="PTHR33165:SF57">
    <property type="entry name" value="OS10G0568000 PROTEIN"/>
    <property type="match status" value="1"/>
</dbReference>
<keyword evidence="3" id="KW-1185">Reference proteome</keyword>
<name>A0A3L6QTX8_PANMI</name>
<sequence>MASAAPQALGGRDWARLTAGPAGAIAERVLSNDYVDLLRFRAVCRAWRAGSAHLRARGALDRRFHPRRWVLLSCAFASLARRLFLNVVTGEPVVLVLPDLRSCYLLGHTAEGPPRPLLNPLTEQLADLPHAASLLGSSGDLLRRQLRNLELRGAGLADDSMVALHFRSSSLSVAKPGDLLWTRLTFHDGIISALPFQGRICLVNSKNISVVGTAASQKHQPRRAVAAVHGRGAQAYLRNRMFLADNDGELILCYHVLPTNEPCNHRRCSVCRVKLDSLDMASLATLQGKALFTGTRRAVLVSAAVSSSMMLTPCTCAATTM</sequence>
<dbReference type="InterPro" id="IPR005174">
    <property type="entry name" value="KIB1-4_b-propeller"/>
</dbReference>
<organism evidence="2 3">
    <name type="scientific">Panicum miliaceum</name>
    <name type="common">Proso millet</name>
    <name type="synonym">Broomcorn millet</name>
    <dbReference type="NCBI Taxonomy" id="4540"/>
    <lineage>
        <taxon>Eukaryota</taxon>
        <taxon>Viridiplantae</taxon>
        <taxon>Streptophyta</taxon>
        <taxon>Embryophyta</taxon>
        <taxon>Tracheophyta</taxon>
        <taxon>Spermatophyta</taxon>
        <taxon>Magnoliopsida</taxon>
        <taxon>Liliopsida</taxon>
        <taxon>Poales</taxon>
        <taxon>Poaceae</taxon>
        <taxon>PACMAD clade</taxon>
        <taxon>Panicoideae</taxon>
        <taxon>Panicodae</taxon>
        <taxon>Paniceae</taxon>
        <taxon>Panicinae</taxon>
        <taxon>Panicum</taxon>
        <taxon>Panicum sect. Panicum</taxon>
    </lineage>
</organism>
<proteinExistence type="predicted"/>
<accession>A0A3L6QTX8</accession>
<reference evidence="3" key="1">
    <citation type="journal article" date="2019" name="Nat. Commun.">
        <title>The genome of broomcorn millet.</title>
        <authorList>
            <person name="Zou C."/>
            <person name="Miki D."/>
            <person name="Li D."/>
            <person name="Tang Q."/>
            <person name="Xiao L."/>
            <person name="Rajput S."/>
            <person name="Deng P."/>
            <person name="Jia W."/>
            <person name="Huang R."/>
            <person name="Zhang M."/>
            <person name="Sun Y."/>
            <person name="Hu J."/>
            <person name="Fu X."/>
            <person name="Schnable P.S."/>
            <person name="Li F."/>
            <person name="Zhang H."/>
            <person name="Feng B."/>
            <person name="Zhu X."/>
            <person name="Liu R."/>
            <person name="Schnable J.C."/>
            <person name="Zhu J.-K."/>
            <person name="Zhang H."/>
        </authorList>
    </citation>
    <scope>NUCLEOTIDE SEQUENCE [LARGE SCALE GENOMIC DNA]</scope>
</reference>
<comment type="caution">
    <text evidence="2">The sequence shown here is derived from an EMBL/GenBank/DDBJ whole genome shotgun (WGS) entry which is preliminary data.</text>
</comment>
<evidence type="ECO:0000313" key="2">
    <source>
        <dbReference type="EMBL" id="RLM87287.1"/>
    </source>
</evidence>
<dbReference type="Proteomes" id="UP000275267">
    <property type="component" value="Unassembled WGS sequence"/>
</dbReference>
<gene>
    <name evidence="2" type="ORF">C2845_PM04G30050</name>
</gene>
<evidence type="ECO:0000259" key="1">
    <source>
        <dbReference type="Pfam" id="PF03478"/>
    </source>
</evidence>
<dbReference type="STRING" id="4540.A0A3L6QTX8"/>
<feature type="domain" description="KIB1-4 beta-propeller" evidence="1">
    <location>
        <begin position="117"/>
        <end position="304"/>
    </location>
</feature>
<dbReference type="AlphaFoldDB" id="A0A3L6QTX8"/>
<protein>
    <recommendedName>
        <fullName evidence="1">KIB1-4 beta-propeller domain-containing protein</fullName>
    </recommendedName>
</protein>
<evidence type="ECO:0000313" key="3">
    <source>
        <dbReference type="Proteomes" id="UP000275267"/>
    </source>
</evidence>
<dbReference type="OrthoDB" id="691656at2759"/>
<dbReference type="EMBL" id="PQIB02000011">
    <property type="protein sequence ID" value="RLM87287.1"/>
    <property type="molecule type" value="Genomic_DNA"/>
</dbReference>
<dbReference type="PANTHER" id="PTHR33165">
    <property type="entry name" value="F-BOX DOMAIN CONTAINING PROTEIN-LIKE-RELATED"/>
    <property type="match status" value="1"/>
</dbReference>
<dbReference type="Pfam" id="PF03478">
    <property type="entry name" value="Beta-prop_KIB1-4"/>
    <property type="match status" value="1"/>
</dbReference>